<evidence type="ECO:0000259" key="15">
    <source>
        <dbReference type="PROSITE" id="PS51352"/>
    </source>
</evidence>
<name>A0AAJ0GXF1_9PEZI</name>
<reference evidence="16" key="1">
    <citation type="journal article" date="2023" name="Mol. Phylogenet. Evol.">
        <title>Genome-scale phylogeny and comparative genomics of the fungal order Sordariales.</title>
        <authorList>
            <person name="Hensen N."/>
            <person name="Bonometti L."/>
            <person name="Westerberg I."/>
            <person name="Brannstrom I.O."/>
            <person name="Guillou S."/>
            <person name="Cros-Aarteil S."/>
            <person name="Calhoun S."/>
            <person name="Haridas S."/>
            <person name="Kuo A."/>
            <person name="Mondo S."/>
            <person name="Pangilinan J."/>
            <person name="Riley R."/>
            <person name="LaButti K."/>
            <person name="Andreopoulos B."/>
            <person name="Lipzen A."/>
            <person name="Chen C."/>
            <person name="Yan M."/>
            <person name="Daum C."/>
            <person name="Ng V."/>
            <person name="Clum A."/>
            <person name="Steindorff A."/>
            <person name="Ohm R.A."/>
            <person name="Martin F."/>
            <person name="Silar P."/>
            <person name="Natvig D.O."/>
            <person name="Lalanne C."/>
            <person name="Gautier V."/>
            <person name="Ament-Velasquez S.L."/>
            <person name="Kruys A."/>
            <person name="Hutchinson M.I."/>
            <person name="Powell A.J."/>
            <person name="Barry K."/>
            <person name="Miller A.N."/>
            <person name="Grigoriev I.V."/>
            <person name="Debuchy R."/>
            <person name="Gladieux P."/>
            <person name="Hiltunen Thoren M."/>
            <person name="Johannesson H."/>
        </authorList>
    </citation>
    <scope>NUCLEOTIDE SEQUENCE</scope>
    <source>
        <strain evidence="16">CBS 333.67</strain>
    </source>
</reference>
<comment type="caution">
    <text evidence="16">The sequence shown here is derived from an EMBL/GenBank/DDBJ whole genome shotgun (WGS) entry which is preliminary data.</text>
</comment>
<comment type="subunit">
    <text evidence="2">Monomer.</text>
</comment>
<evidence type="ECO:0000256" key="7">
    <source>
        <dbReference type="ARBA" id="ARBA00023157"/>
    </source>
</evidence>
<dbReference type="InterPro" id="IPR000866">
    <property type="entry name" value="AhpC/TSA"/>
</dbReference>
<dbReference type="RefSeq" id="XP_062723694.1">
    <property type="nucleotide sequence ID" value="XM_062865367.1"/>
</dbReference>
<evidence type="ECO:0000256" key="9">
    <source>
        <dbReference type="ARBA" id="ARBA00023284"/>
    </source>
</evidence>
<evidence type="ECO:0000256" key="4">
    <source>
        <dbReference type="ARBA" id="ARBA00022559"/>
    </source>
</evidence>
<evidence type="ECO:0000256" key="1">
    <source>
        <dbReference type="ARBA" id="ARBA00004123"/>
    </source>
</evidence>
<comment type="catalytic activity">
    <reaction evidence="12">
        <text>a hydroperoxide + [thioredoxin]-dithiol = an alcohol + [thioredoxin]-disulfide + H2O</text>
        <dbReference type="Rhea" id="RHEA:62620"/>
        <dbReference type="Rhea" id="RHEA-COMP:10698"/>
        <dbReference type="Rhea" id="RHEA-COMP:10700"/>
        <dbReference type="ChEBI" id="CHEBI:15377"/>
        <dbReference type="ChEBI" id="CHEBI:29950"/>
        <dbReference type="ChEBI" id="CHEBI:30879"/>
        <dbReference type="ChEBI" id="CHEBI:35924"/>
        <dbReference type="ChEBI" id="CHEBI:50058"/>
        <dbReference type="EC" id="1.11.1.24"/>
    </reaction>
</comment>
<dbReference type="GO" id="GO:0005737">
    <property type="term" value="C:cytoplasm"/>
    <property type="evidence" value="ECO:0007669"/>
    <property type="project" value="TreeGrafter"/>
</dbReference>
<feature type="compositionally biased region" description="Basic and acidic residues" evidence="14">
    <location>
        <begin position="30"/>
        <end position="41"/>
    </location>
</feature>
<organism evidence="16 17">
    <name type="scientific">Chaetomium strumarium</name>
    <dbReference type="NCBI Taxonomy" id="1170767"/>
    <lineage>
        <taxon>Eukaryota</taxon>
        <taxon>Fungi</taxon>
        <taxon>Dikarya</taxon>
        <taxon>Ascomycota</taxon>
        <taxon>Pezizomycotina</taxon>
        <taxon>Sordariomycetes</taxon>
        <taxon>Sordariomycetidae</taxon>
        <taxon>Sordariales</taxon>
        <taxon>Chaetomiaceae</taxon>
        <taxon>Chaetomium</taxon>
    </lineage>
</organism>
<proteinExistence type="inferred from homology"/>
<feature type="non-terminal residue" evidence="16">
    <location>
        <position position="206"/>
    </location>
</feature>
<evidence type="ECO:0000256" key="5">
    <source>
        <dbReference type="ARBA" id="ARBA00022862"/>
    </source>
</evidence>
<dbReference type="GO" id="GO:0005634">
    <property type="term" value="C:nucleus"/>
    <property type="evidence" value="ECO:0007669"/>
    <property type="project" value="UniProtKB-SubCell"/>
</dbReference>
<keyword evidence="6" id="KW-0560">Oxidoreductase</keyword>
<dbReference type="InterPro" id="IPR050924">
    <property type="entry name" value="Peroxiredoxin_BCP/PrxQ"/>
</dbReference>
<dbReference type="GO" id="GO:0045454">
    <property type="term" value="P:cell redox homeostasis"/>
    <property type="evidence" value="ECO:0007669"/>
    <property type="project" value="TreeGrafter"/>
</dbReference>
<keyword evidence="5" id="KW-0049">Antioxidant</keyword>
<protein>
    <recommendedName>
        <fullName evidence="3">thioredoxin-dependent peroxiredoxin</fullName>
        <ecNumber evidence="3">1.11.1.24</ecNumber>
    </recommendedName>
    <alternativeName>
        <fullName evidence="13">Nuclear thiol peroxidase</fullName>
    </alternativeName>
    <alternativeName>
        <fullName evidence="10">Thioredoxin peroxidase</fullName>
    </alternativeName>
</protein>
<feature type="compositionally biased region" description="Basic residues" evidence="14">
    <location>
        <begin position="1"/>
        <end position="10"/>
    </location>
</feature>
<evidence type="ECO:0000256" key="2">
    <source>
        <dbReference type="ARBA" id="ARBA00011245"/>
    </source>
</evidence>
<dbReference type="GeneID" id="87884196"/>
<gene>
    <name evidence="16" type="ORF">B0T15DRAFT_410067</name>
</gene>
<keyword evidence="8" id="KW-0539">Nucleus</keyword>
<feature type="region of interest" description="Disordered" evidence="14">
    <location>
        <begin position="1"/>
        <end position="52"/>
    </location>
</feature>
<dbReference type="PANTHER" id="PTHR42801">
    <property type="entry name" value="THIOREDOXIN-DEPENDENT PEROXIDE REDUCTASE"/>
    <property type="match status" value="1"/>
</dbReference>
<dbReference type="Gene3D" id="3.40.30.10">
    <property type="entry name" value="Glutaredoxin"/>
    <property type="match status" value="1"/>
</dbReference>
<comment type="similarity">
    <text evidence="11">Belongs to the peroxiredoxin family. BCP/PrxQ subfamily.</text>
</comment>
<dbReference type="InterPro" id="IPR036249">
    <property type="entry name" value="Thioredoxin-like_sf"/>
</dbReference>
<dbReference type="AlphaFoldDB" id="A0AAJ0GXF1"/>
<keyword evidence="4" id="KW-0575">Peroxidase</keyword>
<accession>A0AAJ0GXF1</accession>
<evidence type="ECO:0000256" key="11">
    <source>
        <dbReference type="ARBA" id="ARBA00038489"/>
    </source>
</evidence>
<dbReference type="FunFam" id="3.40.30.10:FF:000157">
    <property type="entry name" value="DOT5p Nuclear thiol peroxidase"/>
    <property type="match status" value="1"/>
</dbReference>
<dbReference type="EC" id="1.11.1.24" evidence="3"/>
<evidence type="ECO:0000256" key="13">
    <source>
        <dbReference type="ARBA" id="ARBA00077538"/>
    </source>
</evidence>
<evidence type="ECO:0000256" key="10">
    <source>
        <dbReference type="ARBA" id="ARBA00032824"/>
    </source>
</evidence>
<dbReference type="GO" id="GO:0008379">
    <property type="term" value="F:thioredoxin peroxidase activity"/>
    <property type="evidence" value="ECO:0007669"/>
    <property type="project" value="TreeGrafter"/>
</dbReference>
<keyword evidence="17" id="KW-1185">Reference proteome</keyword>
<sequence>MPMELRKRKAPAAPPAPTAKKPSKAAKIASETKEKVKEKAAEAVGSANGSTSKPTVGDIITLDGFGGEIETNDGTKTTLKALVDESKAGVVLFTYPKASTPGCKSQACLFRDAYTALTGASGLAIYGLSTDSPKANTTFKDKQKLPYPLLCDPQASLIGAVGLKKAPKGTTRGVFVVDKAGKVLAAQAGTPEGTVNVVKGIVESLS</sequence>
<evidence type="ECO:0000256" key="6">
    <source>
        <dbReference type="ARBA" id="ARBA00023002"/>
    </source>
</evidence>
<evidence type="ECO:0000313" key="16">
    <source>
        <dbReference type="EMBL" id="KAK3307914.1"/>
    </source>
</evidence>
<keyword evidence="16" id="KW-0477">Merozoite</keyword>
<keyword evidence="7" id="KW-1015">Disulfide bond</keyword>
<dbReference type="SUPFAM" id="SSF52833">
    <property type="entry name" value="Thioredoxin-like"/>
    <property type="match status" value="1"/>
</dbReference>
<evidence type="ECO:0000256" key="14">
    <source>
        <dbReference type="SAM" id="MobiDB-lite"/>
    </source>
</evidence>
<keyword evidence="9" id="KW-0676">Redox-active center</keyword>
<comment type="subcellular location">
    <subcellularLocation>
        <location evidence="1">Nucleus</location>
    </subcellularLocation>
</comment>
<dbReference type="EMBL" id="JAUDZG010000002">
    <property type="protein sequence ID" value="KAK3307914.1"/>
    <property type="molecule type" value="Genomic_DNA"/>
</dbReference>
<evidence type="ECO:0000256" key="3">
    <source>
        <dbReference type="ARBA" id="ARBA00013017"/>
    </source>
</evidence>
<dbReference type="InterPro" id="IPR013766">
    <property type="entry name" value="Thioredoxin_domain"/>
</dbReference>
<evidence type="ECO:0000256" key="12">
    <source>
        <dbReference type="ARBA" id="ARBA00049091"/>
    </source>
</evidence>
<dbReference type="Pfam" id="PF00578">
    <property type="entry name" value="AhpC-TSA"/>
    <property type="match status" value="1"/>
</dbReference>
<dbReference type="PANTHER" id="PTHR42801:SF23">
    <property type="entry name" value="PEROXIREDOXIN DOT5"/>
    <property type="match status" value="1"/>
</dbReference>
<dbReference type="Proteomes" id="UP001273166">
    <property type="component" value="Unassembled WGS sequence"/>
</dbReference>
<dbReference type="GO" id="GO:0034599">
    <property type="term" value="P:cellular response to oxidative stress"/>
    <property type="evidence" value="ECO:0007669"/>
    <property type="project" value="TreeGrafter"/>
</dbReference>
<dbReference type="PROSITE" id="PS51352">
    <property type="entry name" value="THIOREDOXIN_2"/>
    <property type="match status" value="1"/>
</dbReference>
<reference evidence="16" key="2">
    <citation type="submission" date="2023-06" db="EMBL/GenBank/DDBJ databases">
        <authorList>
            <consortium name="Lawrence Berkeley National Laboratory"/>
            <person name="Mondo S.J."/>
            <person name="Hensen N."/>
            <person name="Bonometti L."/>
            <person name="Westerberg I."/>
            <person name="Brannstrom I.O."/>
            <person name="Guillou S."/>
            <person name="Cros-Aarteil S."/>
            <person name="Calhoun S."/>
            <person name="Haridas S."/>
            <person name="Kuo A."/>
            <person name="Pangilinan J."/>
            <person name="Riley R."/>
            <person name="Labutti K."/>
            <person name="Andreopoulos B."/>
            <person name="Lipzen A."/>
            <person name="Chen C."/>
            <person name="Yanf M."/>
            <person name="Daum C."/>
            <person name="Ng V."/>
            <person name="Clum A."/>
            <person name="Steindorff A."/>
            <person name="Ohm R."/>
            <person name="Martin F."/>
            <person name="Silar P."/>
            <person name="Natvig D."/>
            <person name="Lalanne C."/>
            <person name="Gautier V."/>
            <person name="Ament-Velasquez S.L."/>
            <person name="Kruys A."/>
            <person name="Hutchinson M.I."/>
            <person name="Powell A.J."/>
            <person name="Barry K."/>
            <person name="Miller A.N."/>
            <person name="Grigoriev I.V."/>
            <person name="Debuchy R."/>
            <person name="Gladieux P."/>
            <person name="Thoren M.H."/>
            <person name="Johannesson H."/>
        </authorList>
    </citation>
    <scope>NUCLEOTIDE SEQUENCE</scope>
    <source>
        <strain evidence="16">CBS 333.67</strain>
    </source>
</reference>
<evidence type="ECO:0000313" key="17">
    <source>
        <dbReference type="Proteomes" id="UP001273166"/>
    </source>
</evidence>
<evidence type="ECO:0000256" key="8">
    <source>
        <dbReference type="ARBA" id="ARBA00023242"/>
    </source>
</evidence>
<feature type="domain" description="Thioredoxin" evidence="15">
    <location>
        <begin position="10"/>
        <end position="206"/>
    </location>
</feature>
<dbReference type="CDD" id="cd03017">
    <property type="entry name" value="PRX_BCP"/>
    <property type="match status" value="1"/>
</dbReference>